<evidence type="ECO:0000313" key="1">
    <source>
        <dbReference type="EMBL" id="OGM29165.1"/>
    </source>
</evidence>
<name>A0A1F7YRR0_9BACT</name>
<accession>A0A1F7YRR0</accession>
<reference evidence="1 2" key="1">
    <citation type="journal article" date="2016" name="Nat. Commun.">
        <title>Thousands of microbial genomes shed light on interconnected biogeochemical processes in an aquifer system.</title>
        <authorList>
            <person name="Anantharaman K."/>
            <person name="Brown C.T."/>
            <person name="Hug L.A."/>
            <person name="Sharon I."/>
            <person name="Castelle C.J."/>
            <person name="Probst A.J."/>
            <person name="Thomas B.C."/>
            <person name="Singh A."/>
            <person name="Wilkins M.J."/>
            <person name="Karaoz U."/>
            <person name="Brodie E.L."/>
            <person name="Williams K.H."/>
            <person name="Hubbard S.S."/>
            <person name="Banfield J.F."/>
        </authorList>
    </citation>
    <scope>NUCLEOTIDE SEQUENCE [LARGE SCALE GENOMIC DNA]</scope>
</reference>
<sequence length="147" mass="16537">MAYIYDQTIVVQRDLNVYVPFRGMLALNMEQPVGVVPLNTAVQLSTQCPRYMVNGNLQRAVPILWNGGEGCFLIASELNSDPVRLLFAGVKPGYKNLDLCRRTDMELDAAFRAFLGILRPEHLDDGRALLIYECLCRDYSDLRPAAI</sequence>
<dbReference type="Proteomes" id="UP000177263">
    <property type="component" value="Unassembled WGS sequence"/>
</dbReference>
<evidence type="ECO:0000313" key="2">
    <source>
        <dbReference type="Proteomes" id="UP000177263"/>
    </source>
</evidence>
<comment type="caution">
    <text evidence="1">The sequence shown here is derived from an EMBL/GenBank/DDBJ whole genome shotgun (WGS) entry which is preliminary data.</text>
</comment>
<dbReference type="AlphaFoldDB" id="A0A1F7YRR0"/>
<organism evidence="1 2">
    <name type="scientific">Candidatus Woesebacteria bacterium RIFCSPHIGHO2_01_FULL_41_10</name>
    <dbReference type="NCBI Taxonomy" id="1802500"/>
    <lineage>
        <taxon>Bacteria</taxon>
        <taxon>Candidatus Woeseibacteriota</taxon>
    </lineage>
</organism>
<gene>
    <name evidence="1" type="ORF">A2801_00790</name>
</gene>
<dbReference type="EMBL" id="MGGM01000017">
    <property type="protein sequence ID" value="OGM29165.1"/>
    <property type="molecule type" value="Genomic_DNA"/>
</dbReference>
<protein>
    <submittedName>
        <fullName evidence="1">Uncharacterized protein</fullName>
    </submittedName>
</protein>
<proteinExistence type="predicted"/>